<keyword evidence="4" id="KW-1185">Reference proteome</keyword>
<evidence type="ECO:0000256" key="2">
    <source>
        <dbReference type="SAM" id="SignalP"/>
    </source>
</evidence>
<dbReference type="Proteomes" id="UP000235965">
    <property type="component" value="Unassembled WGS sequence"/>
</dbReference>
<dbReference type="OrthoDB" id="10663258at2759"/>
<evidence type="ECO:0000256" key="1">
    <source>
        <dbReference type="SAM" id="MobiDB-lite"/>
    </source>
</evidence>
<proteinExistence type="predicted"/>
<protein>
    <submittedName>
        <fullName evidence="3">Uncharacterized protein</fullName>
    </submittedName>
</protein>
<dbReference type="AlphaFoldDB" id="A0A2J7PNH5"/>
<organism evidence="3 4">
    <name type="scientific">Cryptotermes secundus</name>
    <dbReference type="NCBI Taxonomy" id="105785"/>
    <lineage>
        <taxon>Eukaryota</taxon>
        <taxon>Metazoa</taxon>
        <taxon>Ecdysozoa</taxon>
        <taxon>Arthropoda</taxon>
        <taxon>Hexapoda</taxon>
        <taxon>Insecta</taxon>
        <taxon>Pterygota</taxon>
        <taxon>Neoptera</taxon>
        <taxon>Polyneoptera</taxon>
        <taxon>Dictyoptera</taxon>
        <taxon>Blattodea</taxon>
        <taxon>Blattoidea</taxon>
        <taxon>Termitoidae</taxon>
        <taxon>Kalotermitidae</taxon>
        <taxon>Cryptotermitinae</taxon>
        <taxon>Cryptotermes</taxon>
    </lineage>
</organism>
<sequence>MRLHMCVLLFILSLALTAAEEKLVKKTEVKSKSLPKPPGKELQTERESQKETDSKPEKRGALGEEGHLGPLEQGGDEGGGQAGLKTEVAHHRPIVTEKVVHTHFSVPLPYPVEYVKHVPYPVKVPVPVVVHKPFPVPVPKPFHVTVEKKEPYLVVKHVPYHVKVPVEVPVKVPVEVPVPKLVPHHVPQPVIEQVPLIIKQHPEYQVTHKPEAYKARYYEESAAGTDNIKIPENNYEIPVQSHDAKYYNIPETYKAIVPETSYGNFALPQPTYQHAVLESNHYVPEYQQGSYYETQSASISNHELDNSGAHKGDIYAGLVGSGYLIHGHEPESHGYSYQRVNSC</sequence>
<dbReference type="InParanoid" id="A0A2J7PNH5"/>
<dbReference type="PANTHER" id="PTHR47771:SF3">
    <property type="entry name" value="LD27203P"/>
    <property type="match status" value="1"/>
</dbReference>
<feature type="chain" id="PRO_5014352395" evidence="2">
    <location>
        <begin position="20"/>
        <end position="343"/>
    </location>
</feature>
<comment type="caution">
    <text evidence="3">The sequence shown here is derived from an EMBL/GenBank/DDBJ whole genome shotgun (WGS) entry which is preliminary data.</text>
</comment>
<feature type="compositionally biased region" description="Basic and acidic residues" evidence="1">
    <location>
        <begin position="38"/>
        <end position="67"/>
    </location>
</feature>
<dbReference type="PANTHER" id="PTHR47771">
    <property type="entry name" value="LD27203P-RELATED"/>
    <property type="match status" value="1"/>
</dbReference>
<feature type="region of interest" description="Disordered" evidence="1">
    <location>
        <begin position="27"/>
        <end position="83"/>
    </location>
</feature>
<feature type="signal peptide" evidence="2">
    <location>
        <begin position="1"/>
        <end position="19"/>
    </location>
</feature>
<dbReference type="EMBL" id="NEVH01023953">
    <property type="protein sequence ID" value="PNF17892.1"/>
    <property type="molecule type" value="Genomic_DNA"/>
</dbReference>
<keyword evidence="2" id="KW-0732">Signal</keyword>
<accession>A0A2J7PNH5</accession>
<gene>
    <name evidence="3" type="ORF">B7P43_G02237</name>
</gene>
<reference evidence="3 4" key="1">
    <citation type="submission" date="2017-12" db="EMBL/GenBank/DDBJ databases">
        <title>Hemimetabolous genomes reveal molecular basis of termite eusociality.</title>
        <authorList>
            <person name="Harrison M.C."/>
            <person name="Jongepier E."/>
            <person name="Robertson H.M."/>
            <person name="Arning N."/>
            <person name="Bitard-Feildel T."/>
            <person name="Chao H."/>
            <person name="Childers C.P."/>
            <person name="Dinh H."/>
            <person name="Doddapaneni H."/>
            <person name="Dugan S."/>
            <person name="Gowin J."/>
            <person name="Greiner C."/>
            <person name="Han Y."/>
            <person name="Hu H."/>
            <person name="Hughes D.S.T."/>
            <person name="Huylmans A.-K."/>
            <person name="Kemena C."/>
            <person name="Kremer L.P.M."/>
            <person name="Lee S.L."/>
            <person name="Lopez-Ezquerra A."/>
            <person name="Mallet L."/>
            <person name="Monroy-Kuhn J.M."/>
            <person name="Moser A."/>
            <person name="Murali S.C."/>
            <person name="Muzny D.M."/>
            <person name="Otani S."/>
            <person name="Piulachs M.-D."/>
            <person name="Poelchau M."/>
            <person name="Qu J."/>
            <person name="Schaub F."/>
            <person name="Wada-Katsumata A."/>
            <person name="Worley K.C."/>
            <person name="Xie Q."/>
            <person name="Ylla G."/>
            <person name="Poulsen M."/>
            <person name="Gibbs R.A."/>
            <person name="Schal C."/>
            <person name="Richards S."/>
            <person name="Belles X."/>
            <person name="Korb J."/>
            <person name="Bornberg-Bauer E."/>
        </authorList>
    </citation>
    <scope>NUCLEOTIDE SEQUENCE [LARGE SCALE GENOMIC DNA]</scope>
    <source>
        <tissue evidence="3">Whole body</tissue>
    </source>
</reference>
<evidence type="ECO:0000313" key="4">
    <source>
        <dbReference type="Proteomes" id="UP000235965"/>
    </source>
</evidence>
<name>A0A2J7PNH5_9NEOP</name>
<evidence type="ECO:0000313" key="3">
    <source>
        <dbReference type="EMBL" id="PNF17892.1"/>
    </source>
</evidence>